<dbReference type="Proteomes" id="UP001157502">
    <property type="component" value="Chromosome 1"/>
</dbReference>
<evidence type="ECO:0000313" key="1">
    <source>
        <dbReference type="EMBL" id="KAJ8016587.1"/>
    </source>
</evidence>
<reference evidence="1" key="1">
    <citation type="submission" date="2021-05" db="EMBL/GenBank/DDBJ databases">
        <authorList>
            <person name="Pan Q."/>
            <person name="Jouanno E."/>
            <person name="Zahm M."/>
            <person name="Klopp C."/>
            <person name="Cabau C."/>
            <person name="Louis A."/>
            <person name="Berthelot C."/>
            <person name="Parey E."/>
            <person name="Roest Crollius H."/>
            <person name="Montfort J."/>
            <person name="Robinson-Rechavi M."/>
            <person name="Bouchez O."/>
            <person name="Lampietro C."/>
            <person name="Lopez Roques C."/>
            <person name="Donnadieu C."/>
            <person name="Postlethwait J."/>
            <person name="Bobe J."/>
            <person name="Dillon D."/>
            <person name="Chandos A."/>
            <person name="von Hippel F."/>
            <person name="Guiguen Y."/>
        </authorList>
    </citation>
    <scope>NUCLEOTIDE SEQUENCE</scope>
    <source>
        <strain evidence="1">YG-Jan2019</strain>
    </source>
</reference>
<evidence type="ECO:0000313" key="2">
    <source>
        <dbReference type="Proteomes" id="UP001157502"/>
    </source>
</evidence>
<organism evidence="1 2">
    <name type="scientific">Dallia pectoralis</name>
    <name type="common">Alaska blackfish</name>
    <dbReference type="NCBI Taxonomy" id="75939"/>
    <lineage>
        <taxon>Eukaryota</taxon>
        <taxon>Metazoa</taxon>
        <taxon>Chordata</taxon>
        <taxon>Craniata</taxon>
        <taxon>Vertebrata</taxon>
        <taxon>Euteleostomi</taxon>
        <taxon>Actinopterygii</taxon>
        <taxon>Neopterygii</taxon>
        <taxon>Teleostei</taxon>
        <taxon>Protacanthopterygii</taxon>
        <taxon>Esociformes</taxon>
        <taxon>Umbridae</taxon>
        <taxon>Dallia</taxon>
    </lineage>
</organism>
<gene>
    <name evidence="1" type="ORF">DPEC_G00008780</name>
</gene>
<dbReference type="EMBL" id="CM055728">
    <property type="protein sequence ID" value="KAJ8016587.1"/>
    <property type="molecule type" value="Genomic_DNA"/>
</dbReference>
<accession>A0ACC2HLF1</accession>
<protein>
    <submittedName>
        <fullName evidence="1">Uncharacterized protein</fullName>
    </submittedName>
</protein>
<keyword evidence="2" id="KW-1185">Reference proteome</keyword>
<sequence length="315" mass="35511">MSDLKPCKVCKYTRQKSYGLVVSSLDQLKTKGRKSLGFNPSASVSVVLEDDGTIVEDEAYFTWLPANTSFMLLEEKETWTPPLRIDDSRASRTSGTVNLQCDSVDGPITGSNPWFYLAQQLKQDLASVILMSEADLQILVDVPCSELAITMDFPERKVQSLQDSLQRVLDRREEERQSKELLQLYLKAIETEDSQEGKPSQDGSVKMDVPDGIEVDSVSGITSTMLSVLKDKKSPETRLSNEELQMLVNRGVETMEQVLTWDSEKTTALLVACEEELSRRFQQTQAIRSLRSSSRQQASIQPSDEMQEKQAKRRK</sequence>
<name>A0ACC2HLF1_DALPE</name>
<comment type="caution">
    <text evidence="1">The sequence shown here is derived from an EMBL/GenBank/DDBJ whole genome shotgun (WGS) entry which is preliminary data.</text>
</comment>
<proteinExistence type="predicted"/>